<feature type="compositionally biased region" description="Basic residues" evidence="1">
    <location>
        <begin position="178"/>
        <end position="190"/>
    </location>
</feature>
<evidence type="ECO:0000256" key="1">
    <source>
        <dbReference type="SAM" id="MobiDB-lite"/>
    </source>
</evidence>
<evidence type="ECO:0000313" key="2">
    <source>
        <dbReference type="EMBL" id="KDR66010.1"/>
    </source>
</evidence>
<feature type="compositionally biased region" description="Acidic residues" evidence="1">
    <location>
        <begin position="24"/>
        <end position="34"/>
    </location>
</feature>
<dbReference type="HOGENOM" id="CLU_258198_0_0_1"/>
<sequence length="1343" mass="149916">MSNTVNSEEVEEIDYEGMPGLMSETDESSEEDVAADSQDDRLIGRLPNGDYGQLLAMLLRLILDRNNGLNLTLQQREDEETPFLGVAKIAFDPTPHQQTANSVDPKEEEIRRRVEELANKFKSKTLVEDSDCAENGNASEVEMHGASRKGKGKQKEKRPAQAEDADAPEAEGQDIIQKPKKKRTRKKAKKAAADTAGDQDPQDESISSAPKATNKKKMLVNPSDTASGRTIIDANSLSEMMNEQDRAFAGVARVCFGLDRDGGKGLHVTTRVINTRETTAGSLNKLVKVMGGDAKDTTKPLDRAARFNYLTAIKIMVSEENIDVSKVEKNAFGTNFPHLVYTAAAATSTDSLMILNGNNRFELVLRGVEPQITRATEIKASIATLMKKDTRTEEEVQQIVAYDAELTKLDAKIRAETEWGVLVYIKERISASMYKDEILLHLSSNHTIPQQKDSEQTTFTMVKDYLLRKPVDERRSTLLSAKENHSLAMPIELFQRLTKALEDTEFFMALAEFHRYSKLWPSTIGTEWIAPSSIYSGRFHTLPFVQTMMEHGGLVLDFLSSDFPLPKPDALGKPDLATIRERLAAQPLDIMRDLLDAKFFQNCNDLYKQYLFRHREKFSPILTNSYVKSSWDDAYPLYVRDMIQRATLWASGRAETFQSEYPDHTKKVLDALPQRLSLVLEHGLFNTTEHGLFFTTTPAPIPCSYFFGDFVKIFPKLGPWILYMFLWLEPFYGSLLTFQAFSGGLAMLEARMAQLRPKSGAKEAVRKFLSVIFACRSSDLLRLALKCEDLRLPPPKVLTMATIVLDESTKEVPWREIHKEVSDALRSWRSHAKTGEAHTVVKKSTRPTDTQFIFDKWDAKYHFSLNELFESTAAPWVSTISTNSHNRMGTMAQFVVEILQLFRKYSMTLREYSCYWDLRSVIQDTMESEFAGHLLWWDGITEPSIVIPNSSQPLGTEGNHATLKAKAMEMREKAEKVMAQITALLATPDMGSIPVLNDDDTISYSPHEDVHAAAIELFREVALASYKAQTIYLEPDQDRLQAITRSRKAAILPLFEFPGDFQPAGDGFVEAYYSPLTTEELDMVTALGEGSRAHQMRVQILEQRKMMEEARGHTRLSYILDTRDLIQMDDSDDEDSEEEEVTQEGPADPGQAETAAPVPTEPVDEAAAGQVEIVDPIEAAAHILHVILSPVKVSSVETGPDGEVQQGHVTPPSDGTQQHTSSTAPVEKEKDPSPKRKRDNSISTPDTPSAPPTPSAPWKRARADEPFSDDSMWGSGPADEDFMAIDYLDGNTAIASTSYALPALSSVSDRSPRSSPTPSQIPAGAKLTSTGGFYFDTTTLRKM</sequence>
<keyword evidence="3" id="KW-1185">Reference proteome</keyword>
<feature type="compositionally biased region" description="Acidic residues" evidence="1">
    <location>
        <begin position="163"/>
        <end position="172"/>
    </location>
</feature>
<feature type="region of interest" description="Disordered" evidence="1">
    <location>
        <begin position="127"/>
        <end position="228"/>
    </location>
</feature>
<feature type="region of interest" description="Disordered" evidence="1">
    <location>
        <begin position="1304"/>
        <end position="1326"/>
    </location>
</feature>
<gene>
    <name evidence="2" type="ORF">GALMADRAFT_148184</name>
</gene>
<feature type="region of interest" description="Disordered" evidence="1">
    <location>
        <begin position="1197"/>
        <end position="1280"/>
    </location>
</feature>
<feature type="compositionally biased region" description="Low complexity" evidence="1">
    <location>
        <begin position="1305"/>
        <end position="1318"/>
    </location>
</feature>
<name>A0A067S5A3_GALM3</name>
<protein>
    <submittedName>
        <fullName evidence="2">Uncharacterized protein</fullName>
    </submittedName>
</protein>
<feature type="compositionally biased region" description="Polar residues" evidence="1">
    <location>
        <begin position="1213"/>
        <end position="1224"/>
    </location>
</feature>
<dbReference type="OrthoDB" id="3056801at2759"/>
<feature type="compositionally biased region" description="Basic residues" evidence="1">
    <location>
        <begin position="146"/>
        <end position="156"/>
    </location>
</feature>
<reference evidence="3" key="1">
    <citation type="journal article" date="2014" name="Proc. Natl. Acad. Sci. U.S.A.">
        <title>Extensive sampling of basidiomycete genomes demonstrates inadequacy of the white-rot/brown-rot paradigm for wood decay fungi.</title>
        <authorList>
            <person name="Riley R."/>
            <person name="Salamov A.A."/>
            <person name="Brown D.W."/>
            <person name="Nagy L.G."/>
            <person name="Floudas D."/>
            <person name="Held B.W."/>
            <person name="Levasseur A."/>
            <person name="Lombard V."/>
            <person name="Morin E."/>
            <person name="Otillar R."/>
            <person name="Lindquist E.A."/>
            <person name="Sun H."/>
            <person name="LaButti K.M."/>
            <person name="Schmutz J."/>
            <person name="Jabbour D."/>
            <person name="Luo H."/>
            <person name="Baker S.E."/>
            <person name="Pisabarro A.G."/>
            <person name="Walton J.D."/>
            <person name="Blanchette R.A."/>
            <person name="Henrissat B."/>
            <person name="Martin F."/>
            <person name="Cullen D."/>
            <person name="Hibbett D.S."/>
            <person name="Grigoriev I.V."/>
        </authorList>
    </citation>
    <scope>NUCLEOTIDE SEQUENCE [LARGE SCALE GENOMIC DNA]</scope>
    <source>
        <strain evidence="3">CBS 339.88</strain>
    </source>
</reference>
<dbReference type="EMBL" id="KL142428">
    <property type="protein sequence ID" value="KDR66010.1"/>
    <property type="molecule type" value="Genomic_DNA"/>
</dbReference>
<dbReference type="Proteomes" id="UP000027222">
    <property type="component" value="Unassembled WGS sequence"/>
</dbReference>
<feature type="compositionally biased region" description="Acidic residues" evidence="1">
    <location>
        <begin position="1130"/>
        <end position="1142"/>
    </location>
</feature>
<feature type="region of interest" description="Disordered" evidence="1">
    <location>
        <begin position="1"/>
        <end position="37"/>
    </location>
</feature>
<accession>A0A067S5A3</accession>
<evidence type="ECO:0000313" key="3">
    <source>
        <dbReference type="Proteomes" id="UP000027222"/>
    </source>
</evidence>
<organism evidence="2 3">
    <name type="scientific">Galerina marginata (strain CBS 339.88)</name>
    <dbReference type="NCBI Taxonomy" id="685588"/>
    <lineage>
        <taxon>Eukaryota</taxon>
        <taxon>Fungi</taxon>
        <taxon>Dikarya</taxon>
        <taxon>Basidiomycota</taxon>
        <taxon>Agaricomycotina</taxon>
        <taxon>Agaricomycetes</taxon>
        <taxon>Agaricomycetidae</taxon>
        <taxon>Agaricales</taxon>
        <taxon>Agaricineae</taxon>
        <taxon>Strophariaceae</taxon>
        <taxon>Galerina</taxon>
    </lineage>
</organism>
<feature type="region of interest" description="Disordered" evidence="1">
    <location>
        <begin position="1130"/>
        <end position="1158"/>
    </location>
</feature>
<proteinExistence type="predicted"/>